<reference evidence="1" key="1">
    <citation type="submission" date="2024-02" db="EMBL/GenBank/DDBJ databases">
        <title>Metagenome Assembled Genome of Zalaria obscura JY119.</title>
        <authorList>
            <person name="Vighnesh L."/>
            <person name="Jagadeeshwari U."/>
            <person name="Venkata Ramana C."/>
            <person name="Sasikala C."/>
        </authorList>
    </citation>
    <scope>NUCLEOTIDE SEQUENCE</scope>
    <source>
        <strain evidence="1">JY119</strain>
    </source>
</reference>
<keyword evidence="2" id="KW-1185">Reference proteome</keyword>
<organism evidence="1 2">
    <name type="scientific">Zalaria obscura</name>
    <dbReference type="NCBI Taxonomy" id="2024903"/>
    <lineage>
        <taxon>Eukaryota</taxon>
        <taxon>Fungi</taxon>
        <taxon>Dikarya</taxon>
        <taxon>Ascomycota</taxon>
        <taxon>Pezizomycotina</taxon>
        <taxon>Dothideomycetes</taxon>
        <taxon>Dothideomycetidae</taxon>
        <taxon>Dothideales</taxon>
        <taxon>Zalariaceae</taxon>
        <taxon>Zalaria</taxon>
    </lineage>
</organism>
<evidence type="ECO:0000313" key="2">
    <source>
        <dbReference type="Proteomes" id="UP001320706"/>
    </source>
</evidence>
<sequence length="213" mass="23297">MPRQDVPQSVIALTISGPPVWCWQQHMRTVHCQQVATTQFHLVAMSASHEQYMRQALTEAKKSPPKPTNFCVGALLVSPSSDPPVLETGYTLELPGNTHAEQCCFTKMANRFGVSEEEIGHHLPGDTVLYTTMEPCNLRLSGALPCADRILRINEGGKSGIRKVYIGVKEPEKFVGENEGRAKLEQAGIEVLHVPGMEEEILNVATAGHEKGG</sequence>
<protein>
    <submittedName>
        <fullName evidence="1">Uncharacterized protein</fullName>
    </submittedName>
</protein>
<proteinExistence type="predicted"/>
<name>A0ACC3SJF0_9PEZI</name>
<dbReference type="Proteomes" id="UP001320706">
    <property type="component" value="Unassembled WGS sequence"/>
</dbReference>
<comment type="caution">
    <text evidence="1">The sequence shown here is derived from an EMBL/GenBank/DDBJ whole genome shotgun (WGS) entry which is preliminary data.</text>
</comment>
<evidence type="ECO:0000313" key="1">
    <source>
        <dbReference type="EMBL" id="KAK8215448.1"/>
    </source>
</evidence>
<gene>
    <name evidence="1" type="ORF">M8818_002069</name>
</gene>
<accession>A0ACC3SJF0</accession>
<dbReference type="EMBL" id="JAMKPW020000008">
    <property type="protein sequence ID" value="KAK8215448.1"/>
    <property type="molecule type" value="Genomic_DNA"/>
</dbReference>